<dbReference type="Gene3D" id="2.30.110.10">
    <property type="entry name" value="Electron Transport, Fmn-binding Protein, Chain A"/>
    <property type="match status" value="1"/>
</dbReference>
<organism evidence="2 3">
    <name type="scientific">Kribbella caucasensis</name>
    <dbReference type="NCBI Taxonomy" id="2512215"/>
    <lineage>
        <taxon>Bacteria</taxon>
        <taxon>Bacillati</taxon>
        <taxon>Actinomycetota</taxon>
        <taxon>Actinomycetes</taxon>
        <taxon>Propionibacteriales</taxon>
        <taxon>Kribbellaceae</taxon>
        <taxon>Kribbella</taxon>
    </lineage>
</organism>
<dbReference type="EMBL" id="SNWQ01000007">
    <property type="protein sequence ID" value="TDO48695.1"/>
    <property type="molecule type" value="Genomic_DNA"/>
</dbReference>
<name>A0A4R6KF63_9ACTN</name>
<reference evidence="2 3" key="1">
    <citation type="submission" date="2019-03" db="EMBL/GenBank/DDBJ databases">
        <title>Genomic Encyclopedia of Type Strains, Phase III (KMG-III): the genomes of soil and plant-associated and newly described type strains.</title>
        <authorList>
            <person name="Whitman W."/>
        </authorList>
    </citation>
    <scope>NUCLEOTIDE SEQUENCE [LARGE SCALE GENOMIC DNA]</scope>
    <source>
        <strain evidence="2 3">VKM Ac-2527</strain>
    </source>
</reference>
<dbReference type="SUPFAM" id="SSF50475">
    <property type="entry name" value="FMN-binding split barrel"/>
    <property type="match status" value="1"/>
</dbReference>
<evidence type="ECO:0000259" key="1">
    <source>
        <dbReference type="Pfam" id="PF01243"/>
    </source>
</evidence>
<accession>A0A4R6KF63</accession>
<gene>
    <name evidence="2" type="ORF">EV643_107325</name>
</gene>
<comment type="caution">
    <text evidence="2">The sequence shown here is derived from an EMBL/GenBank/DDBJ whole genome shotgun (WGS) entry which is preliminary data.</text>
</comment>
<dbReference type="Pfam" id="PF01243">
    <property type="entry name" value="PNPOx_N"/>
    <property type="match status" value="1"/>
</dbReference>
<dbReference type="Proteomes" id="UP000295388">
    <property type="component" value="Unassembled WGS sequence"/>
</dbReference>
<feature type="domain" description="Pyridoxamine 5'-phosphate oxidase N-terminal" evidence="1">
    <location>
        <begin position="29"/>
        <end position="148"/>
    </location>
</feature>
<sequence length="169" mass="18476">MGRLGIDDLEALRGTHLGKVDQQELLRRQTECGFVFTGEDGWPSGVVMSYIVADGHFWLTSVEGRPQVRALAADPRVSIVVSSAGSGLPGRRMLSVRGDATVHRDDGTLSWFLGEFTSRLQPEDPVSWRRLLHSPNRVVIEVRPVTVAVSHDQRKIPGNGRGLPGEEAG</sequence>
<evidence type="ECO:0000313" key="2">
    <source>
        <dbReference type="EMBL" id="TDO48695.1"/>
    </source>
</evidence>
<keyword evidence="3" id="KW-1185">Reference proteome</keyword>
<dbReference type="AlphaFoldDB" id="A0A4R6KF63"/>
<dbReference type="InterPro" id="IPR011576">
    <property type="entry name" value="Pyridox_Oxase_N"/>
</dbReference>
<proteinExistence type="predicted"/>
<dbReference type="OrthoDB" id="5180813at2"/>
<protein>
    <submittedName>
        <fullName evidence="2">Nitroimidazol reductase NimA-like FMN-containing flavoprotein (Pyridoxamine 5'-phosphate oxidase superfamily)</fullName>
    </submittedName>
</protein>
<dbReference type="InterPro" id="IPR012349">
    <property type="entry name" value="Split_barrel_FMN-bd"/>
</dbReference>
<dbReference type="RefSeq" id="WP_133801093.1">
    <property type="nucleotide sequence ID" value="NZ_SNWQ01000007.1"/>
</dbReference>
<evidence type="ECO:0000313" key="3">
    <source>
        <dbReference type="Proteomes" id="UP000295388"/>
    </source>
</evidence>